<dbReference type="PANTHER" id="PTHR12791">
    <property type="entry name" value="GOLGI SNARE BET1-RELATED"/>
    <property type="match status" value="1"/>
</dbReference>
<keyword evidence="6" id="KW-0653">Protein transport</keyword>
<dbReference type="Proteomes" id="UP000237000">
    <property type="component" value="Unassembled WGS sequence"/>
</dbReference>
<accession>A0A2P5FLN5</accession>
<dbReference type="STRING" id="63057.A0A2P5FLN5"/>
<dbReference type="OrthoDB" id="261831at2759"/>
<feature type="domain" description="T-SNARE coiled-coil homology" evidence="14">
    <location>
        <begin position="32"/>
        <end position="94"/>
    </location>
</feature>
<proteinExistence type="inferred from homology"/>
<comment type="similarity">
    <text evidence="11">Belongs to the BET1 family.</text>
</comment>
<keyword evidence="3" id="KW-0813">Transport</keyword>
<evidence type="ECO:0000256" key="13">
    <source>
        <dbReference type="SAM" id="MobiDB-lite"/>
    </source>
</evidence>
<keyword evidence="10" id="KW-0472">Membrane</keyword>
<evidence type="ECO:0000256" key="3">
    <source>
        <dbReference type="ARBA" id="ARBA00022448"/>
    </source>
</evidence>
<comment type="subcellular location">
    <subcellularLocation>
        <location evidence="1">Endoplasmic reticulum membrane</location>
        <topology evidence="1">Single-pass type IV membrane protein</topology>
    </subcellularLocation>
    <subcellularLocation>
        <location evidence="2">Golgi apparatus membrane</location>
        <topology evidence="2">Single-pass type IV membrane protein</topology>
    </subcellularLocation>
</comment>
<dbReference type="InterPro" id="IPR000727">
    <property type="entry name" value="T_SNARE_dom"/>
</dbReference>
<evidence type="ECO:0000256" key="2">
    <source>
        <dbReference type="ARBA" id="ARBA00004409"/>
    </source>
</evidence>
<dbReference type="GO" id="GO:0005789">
    <property type="term" value="C:endoplasmic reticulum membrane"/>
    <property type="evidence" value="ECO:0007669"/>
    <property type="project" value="UniProtKB-SubCell"/>
</dbReference>
<dbReference type="AlphaFoldDB" id="A0A2P5FLN5"/>
<dbReference type="EMBL" id="JXTC01000023">
    <property type="protein sequence ID" value="PON98711.1"/>
    <property type="molecule type" value="Genomic_DNA"/>
</dbReference>
<name>A0A2P5FLN5_TREOI</name>
<evidence type="ECO:0000256" key="4">
    <source>
        <dbReference type="ARBA" id="ARBA00022692"/>
    </source>
</evidence>
<keyword evidence="7" id="KW-1133">Transmembrane helix</keyword>
<gene>
    <name evidence="15" type="ORF">TorRG33x02_056110</name>
</gene>
<dbReference type="Gene3D" id="1.20.5.110">
    <property type="match status" value="1"/>
</dbReference>
<sequence>MSYRREHRSSRASLFNDLEDGSLRPSSSYSQDINEHDNDKAVESLQDRVIFLKRITGDIHEEVENHNRFLDRMGNDMDASRGIMSGTMDRFKMVVN</sequence>
<evidence type="ECO:0000313" key="15">
    <source>
        <dbReference type="EMBL" id="PON98711.1"/>
    </source>
</evidence>
<dbReference type="GO" id="GO:0015031">
    <property type="term" value="P:protein transport"/>
    <property type="evidence" value="ECO:0007669"/>
    <property type="project" value="UniProtKB-KW"/>
</dbReference>
<keyword evidence="4" id="KW-0812">Transmembrane</keyword>
<dbReference type="FunFam" id="1.20.5.110:FF:000033">
    <property type="entry name" value="bet1-like SNARE 1-1"/>
    <property type="match status" value="1"/>
</dbReference>
<reference evidence="16" key="1">
    <citation type="submission" date="2016-06" db="EMBL/GenBank/DDBJ databases">
        <title>Parallel loss of symbiosis genes in relatives of nitrogen-fixing non-legume Parasponia.</title>
        <authorList>
            <person name="Van Velzen R."/>
            <person name="Holmer R."/>
            <person name="Bu F."/>
            <person name="Rutten L."/>
            <person name="Van Zeijl A."/>
            <person name="Liu W."/>
            <person name="Santuari L."/>
            <person name="Cao Q."/>
            <person name="Sharma T."/>
            <person name="Shen D."/>
            <person name="Roswanjaya Y."/>
            <person name="Wardhani T."/>
            <person name="Kalhor M.S."/>
            <person name="Jansen J."/>
            <person name="Van den Hoogen J."/>
            <person name="Gungor B."/>
            <person name="Hartog M."/>
            <person name="Hontelez J."/>
            <person name="Verver J."/>
            <person name="Yang W.-C."/>
            <person name="Schijlen E."/>
            <person name="Repin R."/>
            <person name="Schilthuizen M."/>
            <person name="Schranz E."/>
            <person name="Heidstra R."/>
            <person name="Miyata K."/>
            <person name="Fedorova E."/>
            <person name="Kohlen W."/>
            <person name="Bisseling T."/>
            <person name="Smit S."/>
            <person name="Geurts R."/>
        </authorList>
    </citation>
    <scope>NUCLEOTIDE SEQUENCE [LARGE SCALE GENOMIC DNA]</scope>
    <source>
        <strain evidence="16">cv. RG33-2</strain>
    </source>
</reference>
<dbReference type="InterPro" id="IPR039899">
    <property type="entry name" value="BET1_SNARE"/>
</dbReference>
<organism evidence="15 16">
    <name type="scientific">Trema orientale</name>
    <name type="common">Charcoal tree</name>
    <name type="synonym">Celtis orientalis</name>
    <dbReference type="NCBI Taxonomy" id="63057"/>
    <lineage>
        <taxon>Eukaryota</taxon>
        <taxon>Viridiplantae</taxon>
        <taxon>Streptophyta</taxon>
        <taxon>Embryophyta</taxon>
        <taxon>Tracheophyta</taxon>
        <taxon>Spermatophyta</taxon>
        <taxon>Magnoliopsida</taxon>
        <taxon>eudicotyledons</taxon>
        <taxon>Gunneridae</taxon>
        <taxon>Pentapetalae</taxon>
        <taxon>rosids</taxon>
        <taxon>fabids</taxon>
        <taxon>Rosales</taxon>
        <taxon>Cannabaceae</taxon>
        <taxon>Trema</taxon>
    </lineage>
</organism>
<comment type="function">
    <text evidence="12">Required for vesicular transport from the ER to the Golgi complex. Functions as a SNARE associated with ER-derived vesicles.</text>
</comment>
<keyword evidence="9" id="KW-0175">Coiled coil</keyword>
<keyword evidence="16" id="KW-1185">Reference proteome</keyword>
<evidence type="ECO:0000256" key="11">
    <source>
        <dbReference type="ARBA" id="ARBA00037962"/>
    </source>
</evidence>
<keyword evidence="5" id="KW-0256">Endoplasmic reticulum</keyword>
<evidence type="ECO:0000259" key="14">
    <source>
        <dbReference type="PROSITE" id="PS50192"/>
    </source>
</evidence>
<evidence type="ECO:0000256" key="9">
    <source>
        <dbReference type="ARBA" id="ARBA00023054"/>
    </source>
</evidence>
<evidence type="ECO:0000256" key="6">
    <source>
        <dbReference type="ARBA" id="ARBA00022927"/>
    </source>
</evidence>
<evidence type="ECO:0000256" key="8">
    <source>
        <dbReference type="ARBA" id="ARBA00023034"/>
    </source>
</evidence>
<comment type="caution">
    <text evidence="15">The sequence shown here is derived from an EMBL/GenBank/DDBJ whole genome shotgun (WGS) entry which is preliminary data.</text>
</comment>
<dbReference type="SUPFAM" id="SSF58038">
    <property type="entry name" value="SNARE fusion complex"/>
    <property type="match status" value="1"/>
</dbReference>
<evidence type="ECO:0000256" key="10">
    <source>
        <dbReference type="ARBA" id="ARBA00023136"/>
    </source>
</evidence>
<evidence type="ECO:0000313" key="16">
    <source>
        <dbReference type="Proteomes" id="UP000237000"/>
    </source>
</evidence>
<protein>
    <submittedName>
        <fullName evidence="15">Target SNARE coiled-coil domain containing protein</fullName>
    </submittedName>
</protein>
<feature type="region of interest" description="Disordered" evidence="13">
    <location>
        <begin position="1"/>
        <end position="40"/>
    </location>
</feature>
<dbReference type="GO" id="GO:0000139">
    <property type="term" value="C:Golgi membrane"/>
    <property type="evidence" value="ECO:0007669"/>
    <property type="project" value="UniProtKB-SubCell"/>
</dbReference>
<dbReference type="CDD" id="cd15853">
    <property type="entry name" value="SNARE_Bet1"/>
    <property type="match status" value="1"/>
</dbReference>
<evidence type="ECO:0000256" key="7">
    <source>
        <dbReference type="ARBA" id="ARBA00022989"/>
    </source>
</evidence>
<feature type="compositionally biased region" description="Basic residues" evidence="13">
    <location>
        <begin position="1"/>
        <end position="10"/>
    </location>
</feature>
<dbReference type="PROSITE" id="PS50192">
    <property type="entry name" value="T_SNARE"/>
    <property type="match status" value="1"/>
</dbReference>
<dbReference type="InParanoid" id="A0A2P5FLN5"/>
<evidence type="ECO:0000256" key="1">
    <source>
        <dbReference type="ARBA" id="ARBA00004163"/>
    </source>
</evidence>
<evidence type="ECO:0000256" key="5">
    <source>
        <dbReference type="ARBA" id="ARBA00022824"/>
    </source>
</evidence>
<evidence type="ECO:0000256" key="12">
    <source>
        <dbReference type="ARBA" id="ARBA00060029"/>
    </source>
</evidence>
<keyword evidence="8" id="KW-0333">Golgi apparatus</keyword>